<dbReference type="Proteomes" id="UP000189137">
    <property type="component" value="Unassembled WGS sequence"/>
</dbReference>
<keyword evidence="1" id="KW-0378">Hydrolase</keyword>
<dbReference type="EMBL" id="FUPS01000004">
    <property type="protein sequence ID" value="SJS17051.1"/>
    <property type="molecule type" value="Genomic_DNA"/>
</dbReference>
<comment type="caution">
    <text evidence="1">The sequence shown here is derived from an EMBL/GenBank/DDBJ whole genome shotgun (WGS) entry which is preliminary data.</text>
</comment>
<dbReference type="Gene3D" id="3.40.210.10">
    <property type="entry name" value="PVUII Endonuclease, subunit A"/>
    <property type="match status" value="2"/>
</dbReference>
<name>A0A9X8RHX7_CLODI</name>
<keyword evidence="1" id="KW-0255">Endonuclease</keyword>
<protein>
    <submittedName>
        <fullName evidence="1">Restriction endonuclease PvuII</fullName>
    </submittedName>
</protein>
<reference evidence="1 2" key="1">
    <citation type="submission" date="2017-02" db="EMBL/GenBank/DDBJ databases">
        <authorList>
            <consortium name="Pathogen Informatics"/>
        </authorList>
    </citation>
    <scope>NUCLEOTIDE SEQUENCE [LARGE SCALE GENOMIC DNA]</scope>
    <source>
        <strain evidence="1 2">VRECD0157</strain>
    </source>
</reference>
<dbReference type="InterPro" id="IPR038402">
    <property type="entry name" value="PvuII_sf"/>
</dbReference>
<dbReference type="RefSeq" id="WP_021380127.1">
    <property type="nucleotide sequence ID" value="NZ_AP031492.1"/>
</dbReference>
<accession>A0A9X8RHX7</accession>
<keyword evidence="1" id="KW-0540">Nuclease</keyword>
<organism evidence="1 2">
    <name type="scientific">Clostridioides difficile</name>
    <name type="common">Peptoclostridium difficile</name>
    <dbReference type="NCBI Taxonomy" id="1496"/>
    <lineage>
        <taxon>Bacteria</taxon>
        <taxon>Bacillati</taxon>
        <taxon>Bacillota</taxon>
        <taxon>Clostridia</taxon>
        <taxon>Peptostreptococcales</taxon>
        <taxon>Peptostreptococcaceae</taxon>
        <taxon>Clostridioides</taxon>
    </lineage>
</organism>
<evidence type="ECO:0000313" key="2">
    <source>
        <dbReference type="Proteomes" id="UP000189137"/>
    </source>
</evidence>
<sequence length="383" mass="44030">MKKLTIRLKDDFHKDLLDLVAFKNDSINSYVINLIKNDLSKNTNLLRSYDNMIRDNITNVLITQKINELKAIQDGIFKEYKVNDILSNSKIYEVMTANSLNHILIPGHSGSRDAKDEFGNEFEYKHFKKSSSNHSWTFNDFSDTSIAKLKKAKAVIFAHINDVDFPYPGKLDWYYSIPGDIMCEYLLKYTQSIQNSRKMINVSPNQLESRLNASKIIPSAQNGVYDKYLSAIYKASSELEELTGVKNLLTSNKFWELIVALELNHQVNPEQGGREGAHDAYDSEGNPYEYKVSKNHAWNFQDISDNVLNKYYNDKAIILAVVDKENIEVEHIYSTEPADVVPLLRKKLQEKINRCLEKGSPIRRLQVSLSKSDLTRVNAKKLY</sequence>
<dbReference type="GO" id="GO:0004519">
    <property type="term" value="F:endonuclease activity"/>
    <property type="evidence" value="ECO:0007669"/>
    <property type="project" value="UniProtKB-KW"/>
</dbReference>
<dbReference type="AlphaFoldDB" id="A0A9X8RHX7"/>
<gene>
    <name evidence="1" type="ORF">SAMEA3375112_01419</name>
</gene>
<proteinExistence type="predicted"/>
<evidence type="ECO:0000313" key="1">
    <source>
        <dbReference type="EMBL" id="SJS17051.1"/>
    </source>
</evidence>